<sequence length="1109" mass="128801">MFDLPPELVAKPLALIALTGLDISNTVHRSIWDAFSNNRRPDSHPIQFKLLQQSHVFPVSKQKKNSYEWYTPKGILKRNWMTKYLNEIPSVVVFFYDLDWNDPQWNEKKIDCSSKVQSLRSSLDGRNTKIAVVLIQKSSSVSSSPTDNEDTLTSDRATSLCTSCELQGKLLYILPHGDHLMGYITRLENAFYDLSQNYYHHEYRIVKNHRDQLNKNSHQYIIIRHQYKMAFYNELKNDKSISLRHYQQCYKDLNDIRIIDTNIYEIKLITSFVNYKICKLMFLLNQPRDAISQFRCHTERYRNLIGNDNIIFEHYGWMTNQYSTFAELFDDAIRQGLPAVQTQHPGYYYQLAAHYATLRQKSINNIIINDDDNNADDNNIEDDDNKIEYYGQRSFIKFEQKNNNLNNMTIKLLQLREKKINHSMIIIGLLGNAISQFKIYRCPRMRRLLVVQMASEYFNVKDYGKVLTLLMHMLWDFRSECWPILLTDILKNALKAAFLSVSIQEYLTLCIEALGPKILLNKQHKLIIRNNIYNILKKTIPIEEPDLPDDDKLISINKWNNEINNIDKLAFTIDDMNIINFIQLKIKFTSNKFYIGQFINIELFIRNLYDDNIEFSKISISIKLPGKNIELFIDENSNDNGNFKFNNNEIKKFNCQFDTPNFNDGTEIQINNVSLYFGNDKNFSIIMKYTSLFGDCTLLERTYSEIQQLRGTYFDKIKSVIVAEIKHEDKNFKLDIDAKVPALLSEWMPIKILISSNQDISNVIIQVKQILAENSNDPAVELSLTTDNKKLHENNQNSIIINIDNENINDKKIEKIIFVRCHQIGIRNFIFRVEYQGNNDDIKRNKELSYSLKIVKPFDVTTQFYTKLFEPLTKAFVNEQFIMMPHIVCTSPWPLKIIDSSVELGNSIVKLNDNNNCDNKSLLKNIILTDGETATDAFCIVPKIGSEQPTSTGVYTIKWQRNNNNNDINDIIETSTSVTLAPLWVEDVVVGIDANIPAHGFVRTPLCITYIIKNHSDLLFTLRLTMEASDAFMFAGQKQIDICIRPKNKKKIDWILRPLVAGFVALPTLSLAVPIDEEHKVNKVRLAEVMERSLPTHIYIMPKSQVVEA</sequence>
<dbReference type="PANTHER" id="PTHR14374:SF0">
    <property type="entry name" value="TRAFFICKING PROTEIN PARTICLE COMPLEX SUBUNIT 11"/>
    <property type="match status" value="1"/>
</dbReference>
<dbReference type="GO" id="GO:0005737">
    <property type="term" value="C:cytoplasm"/>
    <property type="evidence" value="ECO:0007669"/>
    <property type="project" value="TreeGrafter"/>
</dbReference>
<evidence type="ECO:0000313" key="4">
    <source>
        <dbReference type="Proteomes" id="UP000639338"/>
    </source>
</evidence>
<protein>
    <recommendedName>
        <fullName evidence="5">Trafficking protein particle complex subunit 11</fullName>
    </recommendedName>
</protein>
<gene>
    <name evidence="3" type="ORF">HCN44_007118</name>
</gene>
<feature type="domain" description="Trafficking protein particle complex subunit 11" evidence="2">
    <location>
        <begin position="263"/>
        <end position="514"/>
    </location>
</feature>
<evidence type="ECO:0000313" key="3">
    <source>
        <dbReference type="EMBL" id="KAF7988808.1"/>
    </source>
</evidence>
<organism evidence="3 4">
    <name type="scientific">Aphidius gifuensis</name>
    <name type="common">Parasitoid wasp</name>
    <dbReference type="NCBI Taxonomy" id="684658"/>
    <lineage>
        <taxon>Eukaryota</taxon>
        <taxon>Metazoa</taxon>
        <taxon>Ecdysozoa</taxon>
        <taxon>Arthropoda</taxon>
        <taxon>Hexapoda</taxon>
        <taxon>Insecta</taxon>
        <taxon>Pterygota</taxon>
        <taxon>Neoptera</taxon>
        <taxon>Endopterygota</taxon>
        <taxon>Hymenoptera</taxon>
        <taxon>Apocrita</taxon>
        <taxon>Ichneumonoidea</taxon>
        <taxon>Braconidae</taxon>
        <taxon>Aphidiinae</taxon>
        <taxon>Aphidius</taxon>
    </lineage>
</organism>
<dbReference type="OrthoDB" id="6278596at2759"/>
<dbReference type="Pfam" id="PF07919">
    <property type="entry name" value="Gryzun"/>
    <property type="match status" value="1"/>
</dbReference>
<keyword evidence="4" id="KW-1185">Reference proteome</keyword>
<accession>A0A834XM30</accession>
<dbReference type="Proteomes" id="UP000639338">
    <property type="component" value="Unassembled WGS sequence"/>
</dbReference>
<evidence type="ECO:0000259" key="2">
    <source>
        <dbReference type="Pfam" id="PF11817"/>
    </source>
</evidence>
<evidence type="ECO:0008006" key="5">
    <source>
        <dbReference type="Google" id="ProtNLM"/>
    </source>
</evidence>
<comment type="caution">
    <text evidence="3">The sequence shown here is derived from an EMBL/GenBank/DDBJ whole genome shotgun (WGS) entry which is preliminary data.</text>
</comment>
<dbReference type="AlphaFoldDB" id="A0A834XM30"/>
<dbReference type="PANTHER" id="PTHR14374">
    <property type="entry name" value="FOIE GRAS"/>
    <property type="match status" value="1"/>
</dbReference>
<reference evidence="3 4" key="1">
    <citation type="submission" date="2020-08" db="EMBL/GenBank/DDBJ databases">
        <title>Aphidius gifuensis genome sequencing and assembly.</title>
        <authorList>
            <person name="Du Z."/>
        </authorList>
    </citation>
    <scope>NUCLEOTIDE SEQUENCE [LARGE SCALE GENOMIC DNA]</scope>
    <source>
        <strain evidence="3">YNYX2018</strain>
        <tissue evidence="3">Adults</tissue>
    </source>
</reference>
<feature type="domain" description="Gryzun putative trafficking through Golgi" evidence="1">
    <location>
        <begin position="925"/>
        <end position="1069"/>
    </location>
</feature>
<dbReference type="InterPro" id="IPR012880">
    <property type="entry name" value="Gryzun"/>
</dbReference>
<dbReference type="InterPro" id="IPR021773">
    <property type="entry name" value="TPC11"/>
</dbReference>
<name>A0A834XM30_APHGI</name>
<dbReference type="Pfam" id="PF11817">
    <property type="entry name" value="Foie-gras_1"/>
    <property type="match status" value="1"/>
</dbReference>
<evidence type="ECO:0000259" key="1">
    <source>
        <dbReference type="Pfam" id="PF07919"/>
    </source>
</evidence>
<dbReference type="EMBL" id="JACMRX010000005">
    <property type="protein sequence ID" value="KAF7988808.1"/>
    <property type="molecule type" value="Genomic_DNA"/>
</dbReference>
<proteinExistence type="predicted"/>